<comment type="caution">
    <text evidence="1">The sequence shown here is derived from an EMBL/GenBank/DDBJ whole genome shotgun (WGS) entry which is preliminary data.</text>
</comment>
<dbReference type="Proteomes" id="UP000294145">
    <property type="component" value="Unassembled WGS sequence"/>
</dbReference>
<dbReference type="EMBL" id="SISP01000052">
    <property type="protein sequence ID" value="TBM36657.1"/>
    <property type="molecule type" value="Genomic_DNA"/>
</dbReference>
<evidence type="ECO:0000313" key="1">
    <source>
        <dbReference type="EMBL" id="TBM36657.1"/>
    </source>
</evidence>
<proteinExistence type="predicted"/>
<evidence type="ECO:0000313" key="2">
    <source>
        <dbReference type="Proteomes" id="UP000294145"/>
    </source>
</evidence>
<reference evidence="1 2" key="1">
    <citation type="submission" date="2019-02" db="EMBL/GenBank/DDBJ databases">
        <title>Genomic plasticity associated with the antimicrobial resistance in Vibrio cholerae.</title>
        <authorList>
            <person name="Verma J."/>
            <person name="Bag S."/>
            <person name="Saha B."/>
            <person name="Kumar P."/>
            <person name="Ghosh T.S."/>
            <person name="Dayal M."/>
            <person name="Senapati T."/>
            <person name="Mehra S."/>
            <person name="Dey P."/>
            <person name="Desigamani A."/>
            <person name="Kumar D."/>
            <person name="Rana P."/>
            <person name="Kumar B."/>
            <person name="Maiti T.K."/>
            <person name="Sharma N.C."/>
            <person name="Bhadra R.K."/>
            <person name="Mutreja A."/>
            <person name="Nair G.B."/>
            <person name="Ramamurthy T."/>
            <person name="Das B."/>
        </authorList>
    </citation>
    <scope>NUCLEOTIDE SEQUENCE [LARGE SCALE GENOMIC DNA]</scope>
    <source>
        <strain evidence="1 2">IDH06781</strain>
    </source>
</reference>
<protein>
    <submittedName>
        <fullName evidence="1">Uncharacterized protein</fullName>
    </submittedName>
</protein>
<dbReference type="RefSeq" id="WP_054103946.1">
    <property type="nucleotide sequence ID" value="NZ_CP043556.1"/>
</dbReference>
<gene>
    <name evidence="1" type="ORF">EYB64_19540</name>
</gene>
<organism evidence="1 2">
    <name type="scientific">Vibrio cholerae</name>
    <dbReference type="NCBI Taxonomy" id="666"/>
    <lineage>
        <taxon>Bacteria</taxon>
        <taxon>Pseudomonadati</taxon>
        <taxon>Pseudomonadota</taxon>
        <taxon>Gammaproteobacteria</taxon>
        <taxon>Vibrionales</taxon>
        <taxon>Vibrionaceae</taxon>
        <taxon>Vibrio</taxon>
    </lineage>
</organism>
<dbReference type="GeneID" id="69722128"/>
<sequence>MGIFDMFKKKTKINGMIKYLKLEDWWLNELNDEERRIILSTYSPIGSESSIIDGEICRSNQTPLHFFWGLIGWFNKPDLRHVAYKLIAKAETLINEQSEPLDIHFLYGAKLDVCYRDRDLRPNGLELAIQACEQQIENAPFAATVFIEKHGGNLPAHKGYRQLAIVLEKQKRYGEVVSLCEKAKSQGWAGDWDKRIDRCKKRSKA</sequence>
<accession>A0A7Z7VKV0</accession>
<dbReference type="AlphaFoldDB" id="A0A7Z7VKV0"/>
<name>A0A7Z7VKV0_VIBCL</name>